<evidence type="ECO:0000256" key="4">
    <source>
        <dbReference type="ARBA" id="ARBA00022803"/>
    </source>
</evidence>
<dbReference type="KEGG" id="chq:AQ619_07750"/>
<dbReference type="InterPro" id="IPR033891">
    <property type="entry name" value="TTC38"/>
</dbReference>
<name>A0A0P0NYS6_9CAUL</name>
<evidence type="ECO:0000256" key="3">
    <source>
        <dbReference type="ARBA" id="ARBA00022737"/>
    </source>
</evidence>
<dbReference type="InterPro" id="IPR011990">
    <property type="entry name" value="TPR-like_helical_dom_sf"/>
</dbReference>
<proteinExistence type="inferred from homology"/>
<evidence type="ECO:0000313" key="5">
    <source>
        <dbReference type="EMBL" id="ALL13255.1"/>
    </source>
</evidence>
<keyword evidence="3" id="KW-0677">Repeat</keyword>
<dbReference type="EMBL" id="CP013002">
    <property type="protein sequence ID" value="ALL13255.1"/>
    <property type="molecule type" value="Genomic_DNA"/>
</dbReference>
<dbReference type="CDD" id="cd05804">
    <property type="entry name" value="StaR_like"/>
    <property type="match status" value="1"/>
</dbReference>
<evidence type="ECO:0000313" key="6">
    <source>
        <dbReference type="Proteomes" id="UP000056905"/>
    </source>
</evidence>
<organism evidence="5 6">
    <name type="scientific">Caulobacter henricii</name>
    <dbReference type="NCBI Taxonomy" id="69395"/>
    <lineage>
        <taxon>Bacteria</taxon>
        <taxon>Pseudomonadati</taxon>
        <taxon>Pseudomonadota</taxon>
        <taxon>Alphaproteobacteria</taxon>
        <taxon>Caulobacterales</taxon>
        <taxon>Caulobacteraceae</taxon>
        <taxon>Caulobacter</taxon>
    </lineage>
</organism>
<dbReference type="PANTHER" id="PTHR16263">
    <property type="entry name" value="TETRATRICOPEPTIDE REPEAT PROTEIN 38"/>
    <property type="match status" value="1"/>
</dbReference>
<dbReference type="SUPFAM" id="SSF48452">
    <property type="entry name" value="TPR-like"/>
    <property type="match status" value="1"/>
</dbReference>
<dbReference type="PANTHER" id="PTHR16263:SF4">
    <property type="entry name" value="TETRATRICOPEPTIDE REPEAT PROTEIN 38"/>
    <property type="match status" value="1"/>
</dbReference>
<keyword evidence="4" id="KW-0802">TPR repeat</keyword>
<dbReference type="Proteomes" id="UP000056905">
    <property type="component" value="Chromosome"/>
</dbReference>
<dbReference type="AlphaFoldDB" id="A0A0P0NYS6"/>
<accession>A0A0P0NYS6</accession>
<dbReference type="OrthoDB" id="9815900at2"/>
<reference evidence="5 6" key="1">
    <citation type="submission" date="2015-10" db="EMBL/GenBank/DDBJ databases">
        <title>Conservation of the essential genome among Caulobacter and Brevundimonas species.</title>
        <authorList>
            <person name="Scott D."/>
            <person name="Ely B."/>
        </authorList>
    </citation>
    <scope>NUCLEOTIDE SEQUENCE [LARGE SCALE GENOMIC DNA]</scope>
    <source>
        <strain evidence="5 6">CB4</strain>
    </source>
</reference>
<gene>
    <name evidence="5" type="ORF">AQ619_07750</name>
</gene>
<evidence type="ECO:0000256" key="2">
    <source>
        <dbReference type="ARBA" id="ARBA00019992"/>
    </source>
</evidence>
<keyword evidence="6" id="KW-1185">Reference proteome</keyword>
<dbReference type="STRING" id="69395.AQ619_07750"/>
<protein>
    <recommendedName>
        <fullName evidence="2">Tetratricopeptide repeat protein 38</fullName>
    </recommendedName>
</protein>
<sequence length="463" mass="50861">MRTDYLGNPVSVTSDAALAAVDDFIAGFLAYETRAANILAAADGAPAEPLLNAYAAVLWLLLEAPDAAARAAPYLERARASLDGANERERKVVAFVSAWSADDIPGALSVANAILEAWPRDLLMLKLRQYHDFNRGDFPAMLRAASRCLTAAGDIPQLHGMLAFAYEQCHLLEEAEAAARHALSLQRKEPWAQHALAHVMLTQGRIDEGVAFLEGVRDTWTDLNSFMDTHLWWHLALFYLSQGRFQAALAAYDEHCWTQSRDYSQDQIGAVSLLARLELAGVDVGARWNDLAGYLANRAGDVVQPFLSLQYLLGLARAGRPEADQLLAAIRRAALEAPDFVRPTWRDVALPAAEGLVAHLRGDYPTALLGLRSALPRMAEVGGSHAQRDLFDQIVLDALIRSDRLSEAQQMLELRRSLDPDGLPINQALADLYERLDLPVQAAVARERVARRREGHASRGSRP</sequence>
<comment type="similarity">
    <text evidence="1">Belongs to the TTC38 family.</text>
</comment>
<dbReference type="RefSeq" id="WP_062146077.1">
    <property type="nucleotide sequence ID" value="NZ_CP013002.1"/>
</dbReference>
<dbReference type="Gene3D" id="1.25.40.10">
    <property type="entry name" value="Tetratricopeptide repeat domain"/>
    <property type="match status" value="1"/>
</dbReference>
<evidence type="ECO:0000256" key="1">
    <source>
        <dbReference type="ARBA" id="ARBA00005857"/>
    </source>
</evidence>